<dbReference type="InterPro" id="IPR007148">
    <property type="entry name" value="SSU_processome_Utp12"/>
</dbReference>
<dbReference type="InterPro" id="IPR015943">
    <property type="entry name" value="WD40/YVTN_repeat-like_dom_sf"/>
</dbReference>
<feature type="domain" description="Small-subunit processome Utp12" evidence="6">
    <location>
        <begin position="542"/>
        <end position="650"/>
    </location>
</feature>
<protein>
    <submittedName>
        <fullName evidence="7">U3 small nucleolar RNA-associated protein 5</fullName>
    </submittedName>
</protein>
<comment type="subcellular location">
    <subcellularLocation>
        <location evidence="1">Nucleus</location>
    </subcellularLocation>
</comment>
<accession>A0ABQ9XGZ1</accession>
<feature type="repeat" description="WD" evidence="4">
    <location>
        <begin position="1"/>
        <end position="26"/>
    </location>
</feature>
<evidence type="ECO:0000256" key="5">
    <source>
        <dbReference type="SAM" id="MobiDB-lite"/>
    </source>
</evidence>
<dbReference type="PANTHER" id="PTHR44267:SF1">
    <property type="entry name" value="WD REPEAT-CONTAINING PROTEIN 43"/>
    <property type="match status" value="1"/>
</dbReference>
<dbReference type="Pfam" id="PF04003">
    <property type="entry name" value="Utp12"/>
    <property type="match status" value="1"/>
</dbReference>
<dbReference type="EMBL" id="JARBJD010000114">
    <property type="protein sequence ID" value="KAK2951727.1"/>
    <property type="molecule type" value="Genomic_DNA"/>
</dbReference>
<evidence type="ECO:0000313" key="8">
    <source>
        <dbReference type="Proteomes" id="UP001281761"/>
    </source>
</evidence>
<dbReference type="Proteomes" id="UP001281761">
    <property type="component" value="Unassembled WGS sequence"/>
</dbReference>
<name>A0ABQ9XGZ1_9EUKA</name>
<dbReference type="PROSITE" id="PS50082">
    <property type="entry name" value="WD_REPEATS_2"/>
    <property type="match status" value="1"/>
</dbReference>
<proteinExistence type="inferred from homology"/>
<feature type="compositionally biased region" description="Acidic residues" evidence="5">
    <location>
        <begin position="711"/>
        <end position="734"/>
    </location>
</feature>
<dbReference type="InterPro" id="IPR036322">
    <property type="entry name" value="WD40_repeat_dom_sf"/>
</dbReference>
<feature type="compositionally biased region" description="Polar residues" evidence="5">
    <location>
        <begin position="327"/>
        <end position="348"/>
    </location>
</feature>
<evidence type="ECO:0000313" key="7">
    <source>
        <dbReference type="EMBL" id="KAK2951727.1"/>
    </source>
</evidence>
<comment type="caution">
    <text evidence="7">The sequence shown here is derived from an EMBL/GenBank/DDBJ whole genome shotgun (WGS) entry which is preliminary data.</text>
</comment>
<evidence type="ECO:0000256" key="3">
    <source>
        <dbReference type="ARBA" id="ARBA00038335"/>
    </source>
</evidence>
<dbReference type="InterPro" id="IPR001680">
    <property type="entry name" value="WD40_rpt"/>
</dbReference>
<feature type="region of interest" description="Disordered" evidence="5">
    <location>
        <begin position="327"/>
        <end position="367"/>
    </location>
</feature>
<dbReference type="SUPFAM" id="SSF50978">
    <property type="entry name" value="WD40 repeat-like"/>
    <property type="match status" value="1"/>
</dbReference>
<keyword evidence="2" id="KW-0539">Nucleus</keyword>
<comment type="similarity">
    <text evidence="3">Belongs to the UTP5 family.</text>
</comment>
<evidence type="ECO:0000256" key="2">
    <source>
        <dbReference type="ARBA" id="ARBA00023242"/>
    </source>
</evidence>
<dbReference type="Gene3D" id="2.130.10.10">
    <property type="entry name" value="YVTN repeat-like/Quinoprotein amine dehydrogenase"/>
    <property type="match status" value="1"/>
</dbReference>
<dbReference type="PANTHER" id="PTHR44267">
    <property type="entry name" value="WD REPEAT-CONTAINING PROTEIN 43"/>
    <property type="match status" value="1"/>
</dbReference>
<reference evidence="7 8" key="1">
    <citation type="journal article" date="2022" name="bioRxiv">
        <title>Genomics of Preaxostyla Flagellates Illuminates Evolutionary Transitions and the Path Towards Mitochondrial Loss.</title>
        <authorList>
            <person name="Novak L.V.F."/>
            <person name="Treitli S.C."/>
            <person name="Pyrih J."/>
            <person name="Halakuc P."/>
            <person name="Pipaliya S.V."/>
            <person name="Vacek V."/>
            <person name="Brzon O."/>
            <person name="Soukal P."/>
            <person name="Eme L."/>
            <person name="Dacks J.B."/>
            <person name="Karnkowska A."/>
            <person name="Elias M."/>
            <person name="Hampl V."/>
        </authorList>
    </citation>
    <scope>NUCLEOTIDE SEQUENCE [LARGE SCALE GENOMIC DNA]</scope>
    <source>
        <strain evidence="7">NAU3</strain>
        <tissue evidence="7">Gut</tissue>
    </source>
</reference>
<keyword evidence="8" id="KW-1185">Reference proteome</keyword>
<evidence type="ECO:0000256" key="4">
    <source>
        <dbReference type="PROSITE-ProRule" id="PRU00221"/>
    </source>
</evidence>
<evidence type="ECO:0000256" key="1">
    <source>
        <dbReference type="ARBA" id="ARBA00004123"/>
    </source>
</evidence>
<feature type="region of interest" description="Disordered" evidence="5">
    <location>
        <begin position="687"/>
        <end position="745"/>
    </location>
</feature>
<organism evidence="7 8">
    <name type="scientific">Blattamonas nauphoetae</name>
    <dbReference type="NCBI Taxonomy" id="2049346"/>
    <lineage>
        <taxon>Eukaryota</taxon>
        <taxon>Metamonada</taxon>
        <taxon>Preaxostyla</taxon>
        <taxon>Oxymonadida</taxon>
        <taxon>Blattamonas</taxon>
    </lineage>
</organism>
<gene>
    <name evidence="7" type="ORF">BLNAU_13339</name>
</gene>
<keyword evidence="4" id="KW-0853">WD repeat</keyword>
<dbReference type="InterPro" id="IPR052414">
    <property type="entry name" value="U3_snoRNA-assoc_WDR"/>
</dbReference>
<feature type="compositionally biased region" description="Basic and acidic residues" evidence="5">
    <location>
        <begin position="700"/>
        <end position="709"/>
    </location>
</feature>
<evidence type="ECO:0000259" key="6">
    <source>
        <dbReference type="Pfam" id="PF04003"/>
    </source>
</evidence>
<sequence>MSLAGFSPDNSLFVVITPDNRIKLWECKENPSPKEYTERRHVALGYSSLNWAVKDNSSAESKSIDIQLLLGHSDGSFAVCHIVDGRFVSYGDGEVTKPIQSPVVGVFTTDKGSILSVHMNGEVAVYNIETRAIIHQFSVFPNEHRVASLLLTQPQMICSAALSPDSSSLLVSFAHTSTSSNVQSSDGLHNQHHIELWSIPDPSTGAKPKHVKSFTTSNPQPSINLTWIDAATQCFAASPLFSFDSLETTSLPFSREIVGINSLLGLAQSAHQIFSVNIWVGQPEPIHSIVVSQPSFAIKCFVSPRLSNLILCVHSLNAEASLFSLPKTSTSSLPKPTPITTFDPSSVDENGDAHALPSSLSANSTEQRDLQLKREANLSALNIYAQGGKSKHGKRVKSSSRFTRMRVNEGTIGVGTRTGGGITGGLFGVTFQSSTELRCAVGTLMKIDFRSAKIERNDKEEIVTSGIVLQLPAPKPKDDVQQLGIIREELEATAVSAVPTVQYQAQKADVLTQLPVVQTGMHSSTGQAVVLSQALLGSNMKTLNQIFQETDTTKIIATLSALPSELAPLLAQVLAARISLTHDRQGPVKISRGQVFSASLWIRLLISIHGGVLKTSQAAKQTFALLGRSITTRTEFYPSFVRIKGQTDFLMAKMVQKSHMEDEKTVRTEDKTSTFVYEDIDTNLVKTGWKTNDSDDSEDSDKAESRNGAEESFDSNPEPDDPLANLQDDEEENDGFIALSQSEDD</sequence>